<comment type="caution">
    <text evidence="1">The sequence shown here is derived from an EMBL/GenBank/DDBJ whole genome shotgun (WGS) entry which is preliminary data.</text>
</comment>
<geneLocation type="mitochondrion" evidence="1"/>
<protein>
    <submittedName>
        <fullName evidence="1">Uncharacterized protein</fullName>
    </submittedName>
</protein>
<reference evidence="1" key="1">
    <citation type="journal article" date="2015" name="Genome Biol. Evol.">
        <title>Organellar Genomes of White Spruce (Picea glauca): Assembly and Annotation.</title>
        <authorList>
            <person name="Jackman S.D."/>
            <person name="Warren R.L."/>
            <person name="Gibb E.A."/>
            <person name="Vandervalk B.P."/>
            <person name="Mohamadi H."/>
            <person name="Chu J."/>
            <person name="Raymond A."/>
            <person name="Pleasance S."/>
            <person name="Coope R."/>
            <person name="Wildung M.R."/>
            <person name="Ritland C.E."/>
            <person name="Bousquet J."/>
            <person name="Jones S.J."/>
            <person name="Bohlmann J."/>
            <person name="Birol I."/>
        </authorList>
    </citation>
    <scope>NUCLEOTIDE SEQUENCE [LARGE SCALE GENOMIC DNA]</scope>
    <source>
        <tissue evidence="1">Flushing bud</tissue>
    </source>
</reference>
<keyword evidence="1" id="KW-0496">Mitochondrion</keyword>
<dbReference type="AlphaFoldDB" id="A0A124GNN8"/>
<dbReference type="EMBL" id="LKAM01000003">
    <property type="protein sequence ID" value="KUM49431.1"/>
    <property type="molecule type" value="Genomic_DNA"/>
</dbReference>
<proteinExistence type="predicted"/>
<organism evidence="1">
    <name type="scientific">Picea glauca</name>
    <name type="common">White spruce</name>
    <name type="synonym">Pinus glauca</name>
    <dbReference type="NCBI Taxonomy" id="3330"/>
    <lineage>
        <taxon>Eukaryota</taxon>
        <taxon>Viridiplantae</taxon>
        <taxon>Streptophyta</taxon>
        <taxon>Embryophyta</taxon>
        <taxon>Tracheophyta</taxon>
        <taxon>Spermatophyta</taxon>
        <taxon>Pinopsida</taxon>
        <taxon>Pinidae</taxon>
        <taxon>Conifers I</taxon>
        <taxon>Pinales</taxon>
        <taxon>Pinaceae</taxon>
        <taxon>Picea</taxon>
    </lineage>
</organism>
<name>A0A124GNN8_PICGL</name>
<gene>
    <name evidence="1" type="ORF">ABT39_MTgene3980</name>
</gene>
<evidence type="ECO:0000313" key="1">
    <source>
        <dbReference type="EMBL" id="KUM49431.1"/>
    </source>
</evidence>
<sequence length="105" mass="12183">MVYPVPHPHWDFFPGRGALAWIRLLHGREERPPWIRSPRGSGLFVDLCWKQRLENGRELRTSGTSCCFMHCYCIADCINAHVISGCCTLDFRKRRTVCLMHGNTH</sequence>
<accession>A0A124GNN8</accession>